<evidence type="ECO:0000313" key="3">
    <source>
        <dbReference type="Proteomes" id="UP000005324"/>
    </source>
</evidence>
<name>D5RJJ4_9PROT</name>
<dbReference type="RefSeq" id="WP_007005103.1">
    <property type="nucleotide sequence ID" value="NZ_GG770781.1"/>
</dbReference>
<protein>
    <submittedName>
        <fullName evidence="2">Uncharacterized protein</fullName>
    </submittedName>
</protein>
<evidence type="ECO:0000256" key="1">
    <source>
        <dbReference type="SAM" id="MobiDB-lite"/>
    </source>
</evidence>
<feature type="non-terminal residue" evidence="2">
    <location>
        <position position="104"/>
    </location>
</feature>
<proteinExistence type="predicted"/>
<feature type="compositionally biased region" description="Low complexity" evidence="1">
    <location>
        <begin position="35"/>
        <end position="49"/>
    </location>
</feature>
<gene>
    <name evidence="2" type="ORF">HMPREF0731_1254</name>
</gene>
<comment type="caution">
    <text evidence="2">The sequence shown here is derived from an EMBL/GenBank/DDBJ whole genome shotgun (WGS) entry which is preliminary data.</text>
</comment>
<reference evidence="2 3" key="1">
    <citation type="submission" date="2010-04" db="EMBL/GenBank/DDBJ databases">
        <authorList>
            <person name="Qin X."/>
            <person name="Bachman B."/>
            <person name="Battles P."/>
            <person name="Bell A."/>
            <person name="Bess C."/>
            <person name="Bickham C."/>
            <person name="Chaboub L."/>
            <person name="Chen D."/>
            <person name="Coyle M."/>
            <person name="Deiros D.R."/>
            <person name="Dinh H."/>
            <person name="Forbes L."/>
            <person name="Fowler G."/>
            <person name="Francisco L."/>
            <person name="Fu Q."/>
            <person name="Gubbala S."/>
            <person name="Hale W."/>
            <person name="Han Y."/>
            <person name="Hemphill L."/>
            <person name="Highlander S.K."/>
            <person name="Hirani K."/>
            <person name="Hogues M."/>
            <person name="Jackson L."/>
            <person name="Jakkamsetti A."/>
            <person name="Javaid M."/>
            <person name="Jiang H."/>
            <person name="Korchina V."/>
            <person name="Kovar C."/>
            <person name="Lara F."/>
            <person name="Lee S."/>
            <person name="Mata R."/>
            <person name="Mathew T."/>
            <person name="Moen C."/>
            <person name="Morales K."/>
            <person name="Munidasa M."/>
            <person name="Nazareth L."/>
            <person name="Ngo R."/>
            <person name="Nguyen L."/>
            <person name="Okwuonu G."/>
            <person name="Ongeri F."/>
            <person name="Patil S."/>
            <person name="Petrosino J."/>
            <person name="Pham C."/>
            <person name="Pham P."/>
            <person name="Pu L.-L."/>
            <person name="Puazo M."/>
            <person name="Raj R."/>
            <person name="Reid J."/>
            <person name="Rouhana J."/>
            <person name="Saada N."/>
            <person name="Shang Y."/>
            <person name="Simmons D."/>
            <person name="Thornton R."/>
            <person name="Warren J."/>
            <person name="Weissenberger G."/>
            <person name="Zhang J."/>
            <person name="Zhang L."/>
            <person name="Zhou C."/>
            <person name="Zhu D."/>
            <person name="Muzny D."/>
            <person name="Worley K."/>
            <person name="Gibbs R."/>
        </authorList>
    </citation>
    <scope>NUCLEOTIDE SEQUENCE [LARGE SCALE GENOMIC DNA]</scope>
    <source>
        <strain evidence="2 3">ATCC 49957</strain>
    </source>
</reference>
<dbReference type="Proteomes" id="UP000005324">
    <property type="component" value="Unassembled WGS sequence"/>
</dbReference>
<evidence type="ECO:0000313" key="2">
    <source>
        <dbReference type="EMBL" id="EFH12512.1"/>
    </source>
</evidence>
<keyword evidence="3" id="KW-1185">Reference proteome</keyword>
<accession>D5RJJ4</accession>
<sequence>MTGTTTSSISQVAVSISDFSASPIGPWGSSTPCWQPASRGSAGRSGRQGRQPRRALAGVSLILDPILAGAARQGATGGAAAPAGRSARFHPVLFLDVPGRGDAA</sequence>
<dbReference type="AlphaFoldDB" id="D5RJJ4"/>
<feature type="region of interest" description="Disordered" evidence="1">
    <location>
        <begin position="19"/>
        <end position="53"/>
    </location>
</feature>
<dbReference type="EMBL" id="ADVL01000209">
    <property type="protein sequence ID" value="EFH12512.1"/>
    <property type="molecule type" value="Genomic_DNA"/>
</dbReference>
<organism evidence="2 3">
    <name type="scientific">Pseudoroseomonas cervicalis ATCC 49957</name>
    <dbReference type="NCBI Taxonomy" id="525371"/>
    <lineage>
        <taxon>Bacteria</taxon>
        <taxon>Pseudomonadati</taxon>
        <taxon>Pseudomonadota</taxon>
        <taxon>Alphaproteobacteria</taxon>
        <taxon>Acetobacterales</taxon>
        <taxon>Roseomonadaceae</taxon>
        <taxon>Roseomonas</taxon>
    </lineage>
</organism>
<dbReference type="HOGENOM" id="CLU_2255920_0_0_5"/>